<name>A0A940MIV4_9ACTN</name>
<dbReference type="PANTHER" id="PTHR33392:SF6">
    <property type="entry name" value="POLYISOPRENYL-TEICHOIC ACID--PEPTIDOGLYCAN TEICHOIC ACID TRANSFERASE TAGU"/>
    <property type="match status" value="1"/>
</dbReference>
<evidence type="ECO:0000313" key="7">
    <source>
        <dbReference type="Proteomes" id="UP000670475"/>
    </source>
</evidence>
<feature type="transmembrane region" description="Helical" evidence="3">
    <location>
        <begin position="76"/>
        <end position="99"/>
    </location>
</feature>
<feature type="domain" description="LytR/CpsA/Psr regulator C-terminal" evidence="5">
    <location>
        <begin position="438"/>
        <end position="522"/>
    </location>
</feature>
<reference evidence="6" key="1">
    <citation type="submission" date="2021-03" db="EMBL/GenBank/DDBJ databases">
        <title>Whole genome sequence of Streptomyces bomunensis MMS17-BM035.</title>
        <authorList>
            <person name="Lee J.H."/>
        </authorList>
    </citation>
    <scope>NUCLEOTIDE SEQUENCE</scope>
    <source>
        <strain evidence="6">MMS17-BM035</strain>
    </source>
</reference>
<protein>
    <submittedName>
        <fullName evidence="6">LCP family protein</fullName>
    </submittedName>
</protein>
<keyword evidence="3" id="KW-1133">Transmembrane helix</keyword>
<gene>
    <name evidence="6" type="ORF">JFN87_26585</name>
</gene>
<evidence type="ECO:0000256" key="3">
    <source>
        <dbReference type="SAM" id="Phobius"/>
    </source>
</evidence>
<feature type="compositionally biased region" description="Basic residues" evidence="2">
    <location>
        <begin position="50"/>
        <end position="72"/>
    </location>
</feature>
<keyword evidence="3" id="KW-0812">Transmembrane</keyword>
<dbReference type="EMBL" id="JAGIQL010000150">
    <property type="protein sequence ID" value="MBP0461006.1"/>
    <property type="molecule type" value="Genomic_DNA"/>
</dbReference>
<keyword evidence="7" id="KW-1185">Reference proteome</keyword>
<feature type="compositionally biased region" description="Low complexity" evidence="2">
    <location>
        <begin position="415"/>
        <end position="437"/>
    </location>
</feature>
<evidence type="ECO:0000256" key="1">
    <source>
        <dbReference type="ARBA" id="ARBA00006068"/>
    </source>
</evidence>
<dbReference type="Gene3D" id="3.30.70.2390">
    <property type="match status" value="1"/>
</dbReference>
<dbReference type="InterPro" id="IPR050922">
    <property type="entry name" value="LytR/CpsA/Psr_CW_biosynth"/>
</dbReference>
<evidence type="ECO:0000259" key="4">
    <source>
        <dbReference type="Pfam" id="PF03816"/>
    </source>
</evidence>
<dbReference type="Proteomes" id="UP000670475">
    <property type="component" value="Unassembled WGS sequence"/>
</dbReference>
<dbReference type="Gene3D" id="3.40.630.190">
    <property type="entry name" value="LCP protein"/>
    <property type="match status" value="1"/>
</dbReference>
<sequence>MKDPGDAEPSRQATRHRPPGPPRQRTSRDGTARPPSAGTGQEPPGGGRAAARKAARAGDRGRKRRRARPPSRRKRVLRIVLGVISALVLITAGGGAYLYEHLSGNIKSVAIGGGGKEKADSFGRTPINVLVIGSDGRNSKDDCKLGGGCGSSDSTAGHNADVEMVVHISADRSNATAMSIPRDTMTRIPACQGTNGAPSTPGYEGQINSALQYGPACQVKTVRQLTGITIDHFVMLDFAGVVKMSDAVGGVSVCVSDNVYDTYSHLKLSKGQHTLKGDAALEFVRTRHGLGDGSDLSRTYAQHIFLSAMIRKLKSAGTLSDPTKVYALADTATKAMTVDTGLGSIAKLIGLADDLNKVPPKRITFTTMQTGTSPTNANRVIPAPSASALFAAIANDKPLTSPDGKKTSAGEKTGASKSPASGGSGSSPSPSATVAPSDVTVSVDNGTSTSGRAAAVGAALTAKGFGHGTYGNASTPQAKTELAYGPGQKAQAQTVADALGLPSSRLSSTGTPGVVLTIGADWTSGTSFPGGSGSGGAKADTHAAVSGAHVEHADDSTSCAKVSKYKTVEINGVPMTPSQAYAASPNKKDSAP</sequence>
<organism evidence="6 7">
    <name type="scientific">Streptomyces montanisoli</name>
    <dbReference type="NCBI Taxonomy" id="2798581"/>
    <lineage>
        <taxon>Bacteria</taxon>
        <taxon>Bacillati</taxon>
        <taxon>Actinomycetota</taxon>
        <taxon>Actinomycetes</taxon>
        <taxon>Kitasatosporales</taxon>
        <taxon>Streptomycetaceae</taxon>
        <taxon>Streptomyces</taxon>
    </lineage>
</organism>
<proteinExistence type="inferred from homology"/>
<keyword evidence="3" id="KW-0472">Membrane</keyword>
<feature type="region of interest" description="Disordered" evidence="2">
    <location>
        <begin position="1"/>
        <end position="72"/>
    </location>
</feature>
<comment type="similarity">
    <text evidence="1">Belongs to the LytR/CpsA/Psr (LCP) family.</text>
</comment>
<dbReference type="NCBIfam" id="TIGR00350">
    <property type="entry name" value="lytR_cpsA_psr"/>
    <property type="match status" value="1"/>
</dbReference>
<dbReference type="InterPro" id="IPR004474">
    <property type="entry name" value="LytR_CpsA_psr"/>
</dbReference>
<dbReference type="Pfam" id="PF03816">
    <property type="entry name" value="LytR_cpsA_psr"/>
    <property type="match status" value="1"/>
</dbReference>
<evidence type="ECO:0000259" key="5">
    <source>
        <dbReference type="Pfam" id="PF13399"/>
    </source>
</evidence>
<dbReference type="PANTHER" id="PTHR33392">
    <property type="entry name" value="POLYISOPRENYL-TEICHOIC ACID--PEPTIDOGLYCAN TEICHOIC ACID TRANSFERASE TAGU"/>
    <property type="match status" value="1"/>
</dbReference>
<feature type="domain" description="Cell envelope-related transcriptional attenuator" evidence="4">
    <location>
        <begin position="159"/>
        <end position="314"/>
    </location>
</feature>
<dbReference type="RefSeq" id="WP_209343898.1">
    <property type="nucleotide sequence ID" value="NZ_JAGIQL010000150.1"/>
</dbReference>
<dbReference type="AlphaFoldDB" id="A0A940MIV4"/>
<accession>A0A940MIV4</accession>
<evidence type="ECO:0000313" key="6">
    <source>
        <dbReference type="EMBL" id="MBP0461006.1"/>
    </source>
</evidence>
<evidence type="ECO:0000256" key="2">
    <source>
        <dbReference type="SAM" id="MobiDB-lite"/>
    </source>
</evidence>
<dbReference type="InterPro" id="IPR027381">
    <property type="entry name" value="LytR/CpsA/Psr_C"/>
</dbReference>
<feature type="region of interest" description="Disordered" evidence="2">
    <location>
        <begin position="397"/>
        <end position="450"/>
    </location>
</feature>
<dbReference type="Pfam" id="PF13399">
    <property type="entry name" value="LytR_C"/>
    <property type="match status" value="1"/>
</dbReference>
<comment type="caution">
    <text evidence="6">The sequence shown here is derived from an EMBL/GenBank/DDBJ whole genome shotgun (WGS) entry which is preliminary data.</text>
</comment>